<dbReference type="CDD" id="cd00067">
    <property type="entry name" value="GAL4"/>
    <property type="match status" value="1"/>
</dbReference>
<dbReference type="InterPro" id="IPR007219">
    <property type="entry name" value="XnlR_reg_dom"/>
</dbReference>
<dbReference type="PROSITE" id="PS00463">
    <property type="entry name" value="ZN2_CY6_FUNGAL_1"/>
    <property type="match status" value="1"/>
</dbReference>
<dbReference type="GO" id="GO:0006351">
    <property type="term" value="P:DNA-templated transcription"/>
    <property type="evidence" value="ECO:0007669"/>
    <property type="project" value="InterPro"/>
</dbReference>
<evidence type="ECO:0000256" key="2">
    <source>
        <dbReference type="ARBA" id="ARBA00023242"/>
    </source>
</evidence>
<evidence type="ECO:0000256" key="3">
    <source>
        <dbReference type="SAM" id="MobiDB-lite"/>
    </source>
</evidence>
<accession>A0AAV9P3W6</accession>
<feature type="compositionally biased region" description="Basic and acidic residues" evidence="3">
    <location>
        <begin position="63"/>
        <end position="73"/>
    </location>
</feature>
<dbReference type="GeneID" id="89930039"/>
<sequence>MPPARKACDRCREHKAKCVWADDSPACLRCQRTKHVCSTPHLDPQRLGQPSTGDADSLTRPAQVREPERRYDSSEALPGEADGSRQQPTDLLEGQNEHDASLDLLSIPSLDARPPFVEGSCASTKCYLPLPEEGERLLQEFLHDFNSRMPLFNPESLTTIFRDCYSGVNDSIPLPWVLVYATMAITHRLRAMSLFATPIDTPQSQWYLEKCLAKLPELLMGPPSLQLVQASLIICFLLQTSRQRQRAALFASTALHMAQELGYNELPASHLADTTLGREQAYVFWISFFMDTNMSLGHRRSTSQRLADISTPIPPANVVNWWDLNNHEQRPSEWNLNVFAQHCSLAVIEAEAAEDLFSVGARKRSPVQHPCEYKDIMSKLERWRANNALAKLEATDVLKAMYRSDIVHSVMLEGAYFRTVCQLKVAKELVGFRSRIDVFAPEALQAMIDRRIVPSYGDSRRFLKLAMLVPQGDVSTTWWVDLLLNKVQD</sequence>
<dbReference type="Proteomes" id="UP001337655">
    <property type="component" value="Unassembled WGS sequence"/>
</dbReference>
<name>A0AAV9P3W6_9PEZI</name>
<protein>
    <recommendedName>
        <fullName evidence="4">Zn(2)-C6 fungal-type domain-containing protein</fullName>
    </recommendedName>
</protein>
<dbReference type="InterPro" id="IPR036864">
    <property type="entry name" value="Zn2-C6_fun-type_DNA-bd_sf"/>
</dbReference>
<dbReference type="GO" id="GO:0000981">
    <property type="term" value="F:DNA-binding transcription factor activity, RNA polymerase II-specific"/>
    <property type="evidence" value="ECO:0007669"/>
    <property type="project" value="InterPro"/>
</dbReference>
<organism evidence="5 6">
    <name type="scientific">Saxophila tyrrhenica</name>
    <dbReference type="NCBI Taxonomy" id="1690608"/>
    <lineage>
        <taxon>Eukaryota</taxon>
        <taxon>Fungi</taxon>
        <taxon>Dikarya</taxon>
        <taxon>Ascomycota</taxon>
        <taxon>Pezizomycotina</taxon>
        <taxon>Dothideomycetes</taxon>
        <taxon>Dothideomycetidae</taxon>
        <taxon>Mycosphaerellales</taxon>
        <taxon>Extremaceae</taxon>
        <taxon>Saxophila</taxon>
    </lineage>
</organism>
<dbReference type="GO" id="GO:0008270">
    <property type="term" value="F:zinc ion binding"/>
    <property type="evidence" value="ECO:0007669"/>
    <property type="project" value="InterPro"/>
</dbReference>
<dbReference type="PANTHER" id="PTHR46910:SF39">
    <property type="entry name" value="ZN(II)2CYS6 TRANSCRIPTION FACTOR (EUROFUNG)"/>
    <property type="match status" value="1"/>
</dbReference>
<dbReference type="EMBL" id="JAVRRT010000015">
    <property type="protein sequence ID" value="KAK5165784.1"/>
    <property type="molecule type" value="Genomic_DNA"/>
</dbReference>
<gene>
    <name evidence="5" type="ORF">LTR77_008707</name>
</gene>
<dbReference type="GO" id="GO:0003677">
    <property type="term" value="F:DNA binding"/>
    <property type="evidence" value="ECO:0007669"/>
    <property type="project" value="InterPro"/>
</dbReference>
<evidence type="ECO:0000259" key="4">
    <source>
        <dbReference type="PROSITE" id="PS50048"/>
    </source>
</evidence>
<dbReference type="AlphaFoldDB" id="A0AAV9P3W6"/>
<dbReference type="SUPFAM" id="SSF57701">
    <property type="entry name" value="Zn2/Cys6 DNA-binding domain"/>
    <property type="match status" value="1"/>
</dbReference>
<reference evidence="5 6" key="1">
    <citation type="submission" date="2023-08" db="EMBL/GenBank/DDBJ databases">
        <title>Black Yeasts Isolated from many extreme environments.</title>
        <authorList>
            <person name="Coleine C."/>
            <person name="Stajich J.E."/>
            <person name="Selbmann L."/>
        </authorList>
    </citation>
    <scope>NUCLEOTIDE SEQUENCE [LARGE SCALE GENOMIC DNA]</scope>
    <source>
        <strain evidence="5 6">CCFEE 5935</strain>
    </source>
</reference>
<feature type="domain" description="Zn(2)-C6 fungal-type" evidence="4">
    <location>
        <begin position="7"/>
        <end position="39"/>
    </location>
</feature>
<dbReference type="Gene3D" id="4.10.240.10">
    <property type="entry name" value="Zn(2)-C6 fungal-type DNA-binding domain"/>
    <property type="match status" value="1"/>
</dbReference>
<keyword evidence="6" id="KW-1185">Reference proteome</keyword>
<dbReference type="InterPro" id="IPR050987">
    <property type="entry name" value="AtrR-like"/>
</dbReference>
<comment type="caution">
    <text evidence="5">The sequence shown here is derived from an EMBL/GenBank/DDBJ whole genome shotgun (WGS) entry which is preliminary data.</text>
</comment>
<dbReference type="SMART" id="SM00906">
    <property type="entry name" value="Fungal_trans"/>
    <property type="match status" value="1"/>
</dbReference>
<dbReference type="CDD" id="cd12148">
    <property type="entry name" value="fungal_TF_MHR"/>
    <property type="match status" value="1"/>
</dbReference>
<evidence type="ECO:0000313" key="6">
    <source>
        <dbReference type="Proteomes" id="UP001337655"/>
    </source>
</evidence>
<keyword evidence="1" id="KW-0479">Metal-binding</keyword>
<dbReference type="PANTHER" id="PTHR46910">
    <property type="entry name" value="TRANSCRIPTION FACTOR PDR1"/>
    <property type="match status" value="1"/>
</dbReference>
<dbReference type="Pfam" id="PF04082">
    <property type="entry name" value="Fungal_trans"/>
    <property type="match status" value="1"/>
</dbReference>
<keyword evidence="2" id="KW-0539">Nucleus</keyword>
<feature type="region of interest" description="Disordered" evidence="3">
    <location>
        <begin position="39"/>
        <end position="91"/>
    </location>
</feature>
<dbReference type="RefSeq" id="XP_064655796.1">
    <property type="nucleotide sequence ID" value="XM_064805937.1"/>
</dbReference>
<evidence type="ECO:0000256" key="1">
    <source>
        <dbReference type="ARBA" id="ARBA00022723"/>
    </source>
</evidence>
<proteinExistence type="predicted"/>
<evidence type="ECO:0000313" key="5">
    <source>
        <dbReference type="EMBL" id="KAK5165784.1"/>
    </source>
</evidence>
<dbReference type="InterPro" id="IPR001138">
    <property type="entry name" value="Zn2Cys6_DnaBD"/>
</dbReference>
<dbReference type="PROSITE" id="PS50048">
    <property type="entry name" value="ZN2_CY6_FUNGAL_2"/>
    <property type="match status" value="1"/>
</dbReference>